<dbReference type="GO" id="GO:0008017">
    <property type="term" value="F:microtubule binding"/>
    <property type="evidence" value="ECO:0007669"/>
    <property type="project" value="InterPro"/>
</dbReference>
<dbReference type="PANTHER" id="PTHR13958">
    <property type="entry name" value="CENTROSOME-ASSOCIATED PROTEIN 350"/>
    <property type="match status" value="1"/>
</dbReference>
<dbReference type="GO" id="GO:0034453">
    <property type="term" value="P:microtubule anchoring"/>
    <property type="evidence" value="ECO:0007669"/>
    <property type="project" value="InterPro"/>
</dbReference>
<feature type="non-terminal residue" evidence="2">
    <location>
        <position position="93"/>
    </location>
</feature>
<name>A0A0B6YFL9_9EUPU</name>
<proteinExistence type="predicted"/>
<dbReference type="InterPro" id="IPR028750">
    <property type="entry name" value="CEP350/CC187"/>
</dbReference>
<protein>
    <recommendedName>
        <fullName evidence="1">CAP-Gly domain-containing protein</fullName>
    </recommendedName>
</protein>
<feature type="domain" description="CAP-Gly" evidence="1">
    <location>
        <begin position="50"/>
        <end position="92"/>
    </location>
</feature>
<dbReference type="InterPro" id="IPR000938">
    <property type="entry name" value="CAP-Gly_domain"/>
</dbReference>
<reference evidence="2" key="1">
    <citation type="submission" date="2014-12" db="EMBL/GenBank/DDBJ databases">
        <title>Insight into the proteome of Arion vulgaris.</title>
        <authorList>
            <person name="Aradska J."/>
            <person name="Bulat T."/>
            <person name="Smidak R."/>
            <person name="Sarate P."/>
            <person name="Gangsoo J."/>
            <person name="Sialana F."/>
            <person name="Bilban M."/>
            <person name="Lubec G."/>
        </authorList>
    </citation>
    <scope>NUCLEOTIDE SEQUENCE</scope>
    <source>
        <tissue evidence="2">Skin</tissue>
    </source>
</reference>
<dbReference type="SMART" id="SM01052">
    <property type="entry name" value="CAP_GLY"/>
    <property type="match status" value="1"/>
</dbReference>
<dbReference type="AlphaFoldDB" id="A0A0B6YFL9"/>
<dbReference type="PANTHER" id="PTHR13958:SF3">
    <property type="entry name" value="CAP-GLY DOMAIN-CONTAINING PROTEIN-RELATED"/>
    <property type="match status" value="1"/>
</dbReference>
<dbReference type="EMBL" id="HACG01008158">
    <property type="protein sequence ID" value="CEK55023.1"/>
    <property type="molecule type" value="Transcribed_RNA"/>
</dbReference>
<dbReference type="GO" id="GO:0005813">
    <property type="term" value="C:centrosome"/>
    <property type="evidence" value="ECO:0007669"/>
    <property type="project" value="InterPro"/>
</dbReference>
<dbReference type="Gene3D" id="2.30.30.190">
    <property type="entry name" value="CAP Gly-rich-like domain"/>
    <property type="match status" value="1"/>
</dbReference>
<organism evidence="2">
    <name type="scientific">Arion vulgaris</name>
    <dbReference type="NCBI Taxonomy" id="1028688"/>
    <lineage>
        <taxon>Eukaryota</taxon>
        <taxon>Metazoa</taxon>
        <taxon>Spiralia</taxon>
        <taxon>Lophotrochozoa</taxon>
        <taxon>Mollusca</taxon>
        <taxon>Gastropoda</taxon>
        <taxon>Heterobranchia</taxon>
        <taxon>Euthyneura</taxon>
        <taxon>Panpulmonata</taxon>
        <taxon>Eupulmonata</taxon>
        <taxon>Stylommatophora</taxon>
        <taxon>Helicina</taxon>
        <taxon>Arionoidea</taxon>
        <taxon>Arionidae</taxon>
        <taxon>Arion</taxon>
    </lineage>
</organism>
<dbReference type="Pfam" id="PF01302">
    <property type="entry name" value="CAP_GLY"/>
    <property type="match status" value="1"/>
</dbReference>
<dbReference type="SUPFAM" id="SSF74924">
    <property type="entry name" value="Cap-Gly domain"/>
    <property type="match status" value="1"/>
</dbReference>
<feature type="non-terminal residue" evidence="2">
    <location>
        <position position="1"/>
    </location>
</feature>
<evidence type="ECO:0000259" key="1">
    <source>
        <dbReference type="PROSITE" id="PS50245"/>
    </source>
</evidence>
<accession>A0A0B6YFL9</accession>
<gene>
    <name evidence="2" type="primary">ORF24178</name>
</gene>
<dbReference type="PROSITE" id="PS50245">
    <property type="entry name" value="CAP_GLY_2"/>
    <property type="match status" value="1"/>
</dbReference>
<evidence type="ECO:0000313" key="2">
    <source>
        <dbReference type="EMBL" id="CEK55023.1"/>
    </source>
</evidence>
<sequence length="93" mass="9929">PTPRDMVSTPIPENEDDSISLLSADPLGDFSLGDRVLVVGHGIGLLRFKGKVDFSPGVWVGVEFDAKEGDSDGCHEGRRYFTCPAGHGIMVQG</sequence>
<dbReference type="InterPro" id="IPR036859">
    <property type="entry name" value="CAP-Gly_dom_sf"/>
</dbReference>